<proteinExistence type="predicted"/>
<evidence type="ECO:0000313" key="3">
    <source>
        <dbReference type="EMBL" id="MDQ0167171.1"/>
    </source>
</evidence>
<keyword evidence="1" id="KW-0472">Membrane</keyword>
<feature type="transmembrane region" description="Helical" evidence="1">
    <location>
        <begin position="5"/>
        <end position="24"/>
    </location>
</feature>
<name>A0ABT9W1S3_9BACI</name>
<evidence type="ECO:0000313" key="4">
    <source>
        <dbReference type="Proteomes" id="UP001235840"/>
    </source>
</evidence>
<keyword evidence="4" id="KW-1185">Reference proteome</keyword>
<dbReference type="Gene3D" id="3.30.70.270">
    <property type="match status" value="1"/>
</dbReference>
<dbReference type="PANTHER" id="PTHR46663">
    <property type="entry name" value="DIGUANYLATE CYCLASE DGCT-RELATED"/>
    <property type="match status" value="1"/>
</dbReference>
<dbReference type="InterPro" id="IPR029787">
    <property type="entry name" value="Nucleotide_cyclase"/>
</dbReference>
<dbReference type="InterPro" id="IPR052163">
    <property type="entry name" value="DGC-Regulatory_Protein"/>
</dbReference>
<feature type="transmembrane region" description="Helical" evidence="1">
    <location>
        <begin position="268"/>
        <end position="287"/>
    </location>
</feature>
<feature type="transmembrane region" description="Helical" evidence="1">
    <location>
        <begin position="61"/>
        <end position="85"/>
    </location>
</feature>
<feature type="transmembrane region" description="Helical" evidence="1">
    <location>
        <begin position="30"/>
        <end position="49"/>
    </location>
</feature>
<protein>
    <submittedName>
        <fullName evidence="3">Diguanylate cyclase (GGDEF)-like protein</fullName>
    </submittedName>
</protein>
<dbReference type="InterPro" id="IPR000160">
    <property type="entry name" value="GGDEF_dom"/>
</dbReference>
<dbReference type="SMART" id="SM00267">
    <property type="entry name" value="GGDEF"/>
    <property type="match status" value="1"/>
</dbReference>
<feature type="transmembrane region" description="Helical" evidence="1">
    <location>
        <begin position="126"/>
        <end position="147"/>
    </location>
</feature>
<keyword evidence="1" id="KW-1133">Transmembrane helix</keyword>
<dbReference type="EMBL" id="JAUSTY010000013">
    <property type="protein sequence ID" value="MDQ0167171.1"/>
    <property type="molecule type" value="Genomic_DNA"/>
</dbReference>
<feature type="transmembrane region" description="Helical" evidence="1">
    <location>
        <begin position="159"/>
        <end position="182"/>
    </location>
</feature>
<comment type="caution">
    <text evidence="3">The sequence shown here is derived from an EMBL/GenBank/DDBJ whole genome shotgun (WGS) entry which is preliminary data.</text>
</comment>
<feature type="domain" description="GGDEF" evidence="2">
    <location>
        <begin position="367"/>
        <end position="500"/>
    </location>
</feature>
<reference evidence="3 4" key="1">
    <citation type="submission" date="2023-07" db="EMBL/GenBank/DDBJ databases">
        <title>Genomic Encyclopedia of Type Strains, Phase IV (KMG-IV): sequencing the most valuable type-strain genomes for metagenomic binning, comparative biology and taxonomic classification.</title>
        <authorList>
            <person name="Goeker M."/>
        </authorList>
    </citation>
    <scope>NUCLEOTIDE SEQUENCE [LARGE SCALE GENOMIC DNA]</scope>
    <source>
        <strain evidence="3 4">DSM 12751</strain>
    </source>
</reference>
<dbReference type="RefSeq" id="WP_307395931.1">
    <property type="nucleotide sequence ID" value="NZ_JAUSTY010000013.1"/>
</dbReference>
<feature type="transmembrane region" description="Helical" evidence="1">
    <location>
        <begin position="97"/>
        <end position="114"/>
    </location>
</feature>
<dbReference type="Pfam" id="PF00990">
    <property type="entry name" value="GGDEF"/>
    <property type="match status" value="1"/>
</dbReference>
<feature type="transmembrane region" description="Helical" evidence="1">
    <location>
        <begin position="293"/>
        <end position="313"/>
    </location>
</feature>
<keyword evidence="1" id="KW-0812">Transmembrane</keyword>
<dbReference type="PANTHER" id="PTHR46663:SF2">
    <property type="entry name" value="GGDEF DOMAIN-CONTAINING PROTEIN"/>
    <property type="match status" value="1"/>
</dbReference>
<dbReference type="PROSITE" id="PS50887">
    <property type="entry name" value="GGDEF"/>
    <property type="match status" value="1"/>
</dbReference>
<sequence length="507" mass="58085">MKDKLYLYIIVGTILVRYLLIPFFDIHPNLILLLETLPFILSAILLYRVAVAHAKPYKSFWLLLSLGSLFFATANVTWVVYEIWFSIEAPIPSISDIFWSLQNITYVTALVYLLMRDRSIYRSIRFLFDTAIVLITAGALSWEFIIFPYMDYFFNTTSLWGVLVTTIYPVTDLAMLMCIFMLYYTNRFPYSKQVFMSIIAGMIVFILGDTLYLSQVIYGTYAIGSWIDPLFNITVLLLAYAGVRSTQTKLRTVSLAQKKETSTRKIKYVLPYSCLIMLLALTVQRFELITADLIIIASLVTILLIIVRQVIVLQENDTLMLKLQEALQRAEYLALYDPLSKLPNRRYFEMHATKLIERSKGNESENNSFALLFLDLDRFKFVNDSYGHDVGDALIEGVAERISSLADERHFISRMGGDEMTVLFQGYQSEEELMQFSHRIIAEVGRPFQFGDIQFEIGVSIGISIYHQDGVTVTELLKNADVALYQAKALGKGRAVFYSNPFIKNKG</sequence>
<dbReference type="NCBIfam" id="TIGR00254">
    <property type="entry name" value="GGDEF"/>
    <property type="match status" value="1"/>
</dbReference>
<dbReference type="CDD" id="cd01949">
    <property type="entry name" value="GGDEF"/>
    <property type="match status" value="1"/>
</dbReference>
<dbReference type="Proteomes" id="UP001235840">
    <property type="component" value="Unassembled WGS sequence"/>
</dbReference>
<feature type="transmembrane region" description="Helical" evidence="1">
    <location>
        <begin position="219"/>
        <end position="241"/>
    </location>
</feature>
<accession>A0ABT9W1S3</accession>
<dbReference type="InterPro" id="IPR043128">
    <property type="entry name" value="Rev_trsase/Diguanyl_cyclase"/>
</dbReference>
<evidence type="ECO:0000256" key="1">
    <source>
        <dbReference type="SAM" id="Phobius"/>
    </source>
</evidence>
<feature type="transmembrane region" description="Helical" evidence="1">
    <location>
        <begin position="194"/>
        <end position="213"/>
    </location>
</feature>
<dbReference type="SUPFAM" id="SSF55073">
    <property type="entry name" value="Nucleotide cyclase"/>
    <property type="match status" value="1"/>
</dbReference>
<gene>
    <name evidence="3" type="ORF">J2S11_003096</name>
</gene>
<organism evidence="3 4">
    <name type="scientific">Caldalkalibacillus horti</name>
    <dbReference type="NCBI Taxonomy" id="77523"/>
    <lineage>
        <taxon>Bacteria</taxon>
        <taxon>Bacillati</taxon>
        <taxon>Bacillota</taxon>
        <taxon>Bacilli</taxon>
        <taxon>Bacillales</taxon>
        <taxon>Bacillaceae</taxon>
        <taxon>Caldalkalibacillus</taxon>
    </lineage>
</organism>
<evidence type="ECO:0000259" key="2">
    <source>
        <dbReference type="PROSITE" id="PS50887"/>
    </source>
</evidence>